<sequence length="425" mass="43850">MNDGGTQHGLSRRSMTIAAFSTVVEWYDFTLYLYLATVLSRVFYGGGTTSLAVTLGGFAVSYLMRPLGALVFGQVGDRFGRRRMMLLSMALMTLAMLGIALLPTRDAIGPAAGWLLLALRCVMAFSVGGEYTGVVAYLYEGAQPERRGFITSSASAASEVGGLLAVGISAAVVSWLTAVQLETWGWRIPFFIGAALAATIGIARSTLQESPEFERQQRAGSIPANPIGHALTHHRAAIARGFAISALGSITYYVGIVYVPSFLTSTGAMGEGDALWLATAAAVMVIAVTPLVGLLSDHVGRKPVLIAICIAAAILPMTMFAWMAGAGSSALIGALVLAALGGAMSAVGAVATAEQLPGEGRLSGLALGATAATAIFGGLTPLVSHWLLESTGWVMVPGAMIAVVALAVAPALLTLRAAPHAPIRD</sequence>
<evidence type="ECO:0000256" key="8">
    <source>
        <dbReference type="ARBA" id="ARBA00023136"/>
    </source>
</evidence>
<dbReference type="PANTHER" id="PTHR43528">
    <property type="entry name" value="ALPHA-KETOGLUTARATE PERMEASE"/>
    <property type="match status" value="1"/>
</dbReference>
<name>A0ABR5YGK4_9SPHN</name>
<feature type="transmembrane region" description="Helical" evidence="9">
    <location>
        <begin position="84"/>
        <end position="102"/>
    </location>
</feature>
<feature type="transmembrane region" description="Helical" evidence="9">
    <location>
        <begin position="330"/>
        <end position="353"/>
    </location>
</feature>
<dbReference type="InterPro" id="IPR005828">
    <property type="entry name" value="MFS_sugar_transport-like"/>
</dbReference>
<keyword evidence="12" id="KW-1185">Reference proteome</keyword>
<feature type="transmembrane region" description="Helical" evidence="9">
    <location>
        <begin position="242"/>
        <end position="263"/>
    </location>
</feature>
<feature type="transmembrane region" description="Helical" evidence="9">
    <location>
        <begin position="275"/>
        <end position="295"/>
    </location>
</feature>
<keyword evidence="4" id="KW-1003">Cell membrane</keyword>
<proteinExistence type="inferred from homology"/>
<reference evidence="12" key="1">
    <citation type="submission" date="2016-01" db="EMBL/GenBank/DDBJ databases">
        <title>Draft genome of Chromobacterium sp. F49.</title>
        <authorList>
            <person name="Hong K.W."/>
        </authorList>
    </citation>
    <scope>NUCLEOTIDE SEQUENCE [LARGE SCALE GENOMIC DNA]</scope>
    <source>
        <strain evidence="12">CN3</strain>
    </source>
</reference>
<dbReference type="InterPro" id="IPR005829">
    <property type="entry name" value="Sugar_transporter_CS"/>
</dbReference>
<feature type="transmembrane region" description="Helical" evidence="9">
    <location>
        <begin position="184"/>
        <end position="203"/>
    </location>
</feature>
<comment type="subcellular location">
    <subcellularLocation>
        <location evidence="1">Cell membrane</location>
        <topology evidence="1">Multi-pass membrane protein</topology>
    </subcellularLocation>
</comment>
<accession>A0ABR5YGK4</accession>
<comment type="caution">
    <text evidence="11">The sequence shown here is derived from an EMBL/GenBank/DDBJ whole genome shotgun (WGS) entry which is preliminary data.</text>
</comment>
<comment type="similarity">
    <text evidence="2">Belongs to the major facilitator superfamily. Metabolite:H+ Symporter (MHS) family (TC 2.A.1.6) family.</text>
</comment>
<dbReference type="InterPro" id="IPR051084">
    <property type="entry name" value="H+-coupled_symporters"/>
</dbReference>
<keyword evidence="6" id="KW-0769">Symport</keyword>
<feature type="domain" description="Major facilitator superfamily (MFS) profile" evidence="10">
    <location>
        <begin position="14"/>
        <end position="422"/>
    </location>
</feature>
<feature type="transmembrane region" description="Helical" evidence="9">
    <location>
        <begin position="365"/>
        <end position="388"/>
    </location>
</feature>
<keyword evidence="5 9" id="KW-0812">Transmembrane</keyword>
<feature type="transmembrane region" description="Helical" evidence="9">
    <location>
        <begin position="114"/>
        <end position="139"/>
    </location>
</feature>
<evidence type="ECO:0000313" key="11">
    <source>
        <dbReference type="EMBL" id="KZE17162.1"/>
    </source>
</evidence>
<gene>
    <name evidence="11" type="ORF">AVT10_11580</name>
</gene>
<evidence type="ECO:0000313" key="12">
    <source>
        <dbReference type="Proteomes" id="UP000076609"/>
    </source>
</evidence>
<dbReference type="Pfam" id="PF00083">
    <property type="entry name" value="Sugar_tr"/>
    <property type="match status" value="1"/>
</dbReference>
<evidence type="ECO:0000256" key="5">
    <source>
        <dbReference type="ARBA" id="ARBA00022692"/>
    </source>
</evidence>
<dbReference type="RefSeq" id="WP_066689366.1">
    <property type="nucleotide sequence ID" value="NZ_LQQO01000007.1"/>
</dbReference>
<evidence type="ECO:0000256" key="9">
    <source>
        <dbReference type="SAM" id="Phobius"/>
    </source>
</evidence>
<dbReference type="InterPro" id="IPR036259">
    <property type="entry name" value="MFS_trans_sf"/>
</dbReference>
<dbReference type="Pfam" id="PF07690">
    <property type="entry name" value="MFS_1"/>
    <property type="match status" value="1"/>
</dbReference>
<feature type="transmembrane region" description="Helical" evidence="9">
    <location>
        <begin position="160"/>
        <end position="178"/>
    </location>
</feature>
<dbReference type="Gene3D" id="1.20.1250.20">
    <property type="entry name" value="MFS general substrate transporter like domains"/>
    <property type="match status" value="2"/>
</dbReference>
<feature type="transmembrane region" description="Helical" evidence="9">
    <location>
        <begin position="42"/>
        <end position="63"/>
    </location>
</feature>
<evidence type="ECO:0000256" key="2">
    <source>
        <dbReference type="ARBA" id="ARBA00008240"/>
    </source>
</evidence>
<keyword evidence="7 9" id="KW-1133">Transmembrane helix</keyword>
<dbReference type="EMBL" id="LQQO01000007">
    <property type="protein sequence ID" value="KZE17162.1"/>
    <property type="molecule type" value="Genomic_DNA"/>
</dbReference>
<feature type="transmembrane region" description="Helical" evidence="9">
    <location>
        <begin position="304"/>
        <end position="324"/>
    </location>
</feature>
<dbReference type="InterPro" id="IPR011701">
    <property type="entry name" value="MFS"/>
</dbReference>
<dbReference type="Proteomes" id="UP000076609">
    <property type="component" value="Unassembled WGS sequence"/>
</dbReference>
<keyword evidence="3" id="KW-0813">Transport</keyword>
<evidence type="ECO:0000256" key="6">
    <source>
        <dbReference type="ARBA" id="ARBA00022847"/>
    </source>
</evidence>
<evidence type="ECO:0000259" key="10">
    <source>
        <dbReference type="PROSITE" id="PS50850"/>
    </source>
</evidence>
<evidence type="ECO:0000256" key="1">
    <source>
        <dbReference type="ARBA" id="ARBA00004651"/>
    </source>
</evidence>
<dbReference type="SUPFAM" id="SSF103473">
    <property type="entry name" value="MFS general substrate transporter"/>
    <property type="match status" value="1"/>
</dbReference>
<protein>
    <submittedName>
        <fullName evidence="11">MFS transporter</fullName>
    </submittedName>
</protein>
<dbReference type="PROSITE" id="PS50850">
    <property type="entry name" value="MFS"/>
    <property type="match status" value="1"/>
</dbReference>
<organism evidence="11 12">
    <name type="scientific">Sphingomonas hankookensis</name>
    <dbReference type="NCBI Taxonomy" id="563996"/>
    <lineage>
        <taxon>Bacteria</taxon>
        <taxon>Pseudomonadati</taxon>
        <taxon>Pseudomonadota</taxon>
        <taxon>Alphaproteobacteria</taxon>
        <taxon>Sphingomonadales</taxon>
        <taxon>Sphingomonadaceae</taxon>
        <taxon>Sphingomonas</taxon>
    </lineage>
</organism>
<dbReference type="PANTHER" id="PTHR43528:SF1">
    <property type="entry name" value="ALPHA-KETOGLUTARATE PERMEASE"/>
    <property type="match status" value="1"/>
</dbReference>
<feature type="transmembrane region" description="Helical" evidence="9">
    <location>
        <begin position="394"/>
        <end position="415"/>
    </location>
</feature>
<dbReference type="PROSITE" id="PS00216">
    <property type="entry name" value="SUGAR_TRANSPORT_1"/>
    <property type="match status" value="1"/>
</dbReference>
<evidence type="ECO:0000256" key="4">
    <source>
        <dbReference type="ARBA" id="ARBA00022475"/>
    </source>
</evidence>
<evidence type="ECO:0000256" key="7">
    <source>
        <dbReference type="ARBA" id="ARBA00022989"/>
    </source>
</evidence>
<keyword evidence="8 9" id="KW-0472">Membrane</keyword>
<dbReference type="InterPro" id="IPR020846">
    <property type="entry name" value="MFS_dom"/>
</dbReference>
<evidence type="ECO:0000256" key="3">
    <source>
        <dbReference type="ARBA" id="ARBA00022448"/>
    </source>
</evidence>